<dbReference type="HAMAP" id="MF_00100_B">
    <property type="entry name" value="IF_2_B"/>
    <property type="match status" value="1"/>
</dbReference>
<keyword evidence="5 8" id="KW-0648">Protein biosynthesis</keyword>
<organism evidence="12 13">
    <name type="scientific">Thermostichus vulcanus str. 'Rupite'</name>
    <dbReference type="NCBI Taxonomy" id="2813851"/>
    <lineage>
        <taxon>Bacteria</taxon>
        <taxon>Bacillati</taxon>
        <taxon>Cyanobacteriota</taxon>
        <taxon>Cyanophyceae</taxon>
        <taxon>Thermostichales</taxon>
        <taxon>Thermostichaceae</taxon>
        <taxon>Thermostichus</taxon>
    </lineage>
</organism>
<dbReference type="CDD" id="cd03702">
    <property type="entry name" value="IF2_mtIF2_II"/>
    <property type="match status" value="1"/>
</dbReference>
<proteinExistence type="inferred from homology"/>
<dbReference type="Proteomes" id="UP000830835">
    <property type="component" value="Unassembled WGS sequence"/>
</dbReference>
<dbReference type="InterPro" id="IPR044145">
    <property type="entry name" value="IF2_II"/>
</dbReference>
<feature type="compositionally biased region" description="Basic residues" evidence="10">
    <location>
        <begin position="373"/>
        <end position="386"/>
    </location>
</feature>
<feature type="compositionally biased region" description="Low complexity" evidence="10">
    <location>
        <begin position="258"/>
        <end position="267"/>
    </location>
</feature>
<evidence type="ECO:0000256" key="2">
    <source>
        <dbReference type="ARBA" id="ARBA00020675"/>
    </source>
</evidence>
<sequence>MTDKVRLYDIAREMGRENRDVLEVCEQLGIPFKSHSSTISLEQAEQVRSKLGKARIVQPPRSRSKGQPEGRPPESTPESRSGERPQQIVGIRRPVPAQRQTSVAEATPPSAPPAAKPSLQRPERASSAEKPEKKVSGGNTQLIGPPRRQSGSPVRPAEMAQEPEPTPPTPARPEPPIPVRPELPATKARSPEPSPAPVAKRPTVLTPPRRATSEPEPPVERPEPLQRAPESSRPSPSEASSPSRPRTPRPTEEGAPSRQPVQRPRPQLVGAPIRPGSRPQESPSPVAREDSPSGSSDTPRPQRRMELVGPPTRPAAKPTLPDLEDSPRLPEGIPGERPSPVLADAPVRPAVPKVKRKTAAEEEDEELQVLNRRTSRTQAKRKRSRRRGEGDGDTLDLDPTAIISAVKQAELNALKPLARPTAKPTSYRPPATVTVSSARPRPAARSQRQSAAAEANAADAPAEPEEKVLLLDGSLTVQELAHRLRLAETEIIKTLFFKGVMVTINQVLDESIAESVATELGYEIRRPEAESKAKKTEMLDVEDIDHLVPRPPVVTIMGHVDHGKTTLLDAIRDTNVARGEAGGITQRIGAYHVDVDFEGESRRVVFLDTPGHQAFTAMRARGTRVTDIAVLVVAADDGVQPQTLEAISHARAAQVPIIVAINKIDKPDSQPDRIKQQLAEHGLLPEEWGGDTPMVEVSALARLNLDSLLEMILLVADVAELQANPNRPARGTVVEAHLDKARGPVATLLVQNGTLRVGETLVAGAVLGRVKAMVDDRGNRLQEAGPSSAVQLLGLDEVPAAGDEFQVYPDEKEARRIAQERADALRQTRLQQALLSRRVSLGSISAKAQEGQLKELNLILKTDVQGSAEAIQAALQDLPQEEVQLRVLLAAAGEITETDVDLAAASEAIILGFNTSMAPGSRQAADEKGVDVREYDIIYNLLDDLRAAMEGLLDPEEVEEPLGQAEVRMVIPIGRGAIAGSYVLSGKVQRNALVRVRRKGEVIHEGRLDSLKRFKDDVREVASGFECGIGVDKFQAWQEGDIIEVYQMVSKRRTLTPA</sequence>
<dbReference type="Gene3D" id="1.10.10.2480">
    <property type="match status" value="1"/>
</dbReference>
<evidence type="ECO:0000256" key="6">
    <source>
        <dbReference type="ARBA" id="ARBA00023134"/>
    </source>
</evidence>
<evidence type="ECO:0000259" key="11">
    <source>
        <dbReference type="PROSITE" id="PS51722"/>
    </source>
</evidence>
<dbReference type="SUPFAM" id="SSF52156">
    <property type="entry name" value="Initiation factor IF2/eIF5b, domain 3"/>
    <property type="match status" value="1"/>
</dbReference>
<evidence type="ECO:0000256" key="5">
    <source>
        <dbReference type="ARBA" id="ARBA00022917"/>
    </source>
</evidence>
<feature type="compositionally biased region" description="Low complexity" evidence="10">
    <location>
        <begin position="436"/>
        <end position="461"/>
    </location>
</feature>
<dbReference type="NCBIfam" id="TIGR00231">
    <property type="entry name" value="small_GTP"/>
    <property type="match status" value="1"/>
</dbReference>
<keyword evidence="13" id="KW-1185">Reference proteome</keyword>
<evidence type="ECO:0000313" key="13">
    <source>
        <dbReference type="Proteomes" id="UP000830835"/>
    </source>
</evidence>
<dbReference type="PROSITE" id="PS51722">
    <property type="entry name" value="G_TR_2"/>
    <property type="match status" value="1"/>
</dbReference>
<dbReference type="InterPro" id="IPR000795">
    <property type="entry name" value="T_Tr_GTP-bd_dom"/>
</dbReference>
<dbReference type="CDD" id="cd03692">
    <property type="entry name" value="mtIF2_IVc"/>
    <property type="match status" value="1"/>
</dbReference>
<comment type="similarity">
    <text evidence="1 8 9">Belongs to the TRAFAC class translation factor GTPase superfamily. Classic translation factor GTPase family. IF-2 subfamily.</text>
</comment>
<dbReference type="InterPro" id="IPR006847">
    <property type="entry name" value="IF2_N"/>
</dbReference>
<feature type="binding site" evidence="8">
    <location>
        <begin position="558"/>
        <end position="565"/>
    </location>
    <ligand>
        <name>GTP</name>
        <dbReference type="ChEBI" id="CHEBI:37565"/>
    </ligand>
</feature>
<gene>
    <name evidence="8 12" type="primary">infB</name>
    <name evidence="12" type="ORF">JX360_04285</name>
</gene>
<feature type="compositionally biased region" description="Low complexity" evidence="10">
    <location>
        <begin position="227"/>
        <end position="244"/>
    </location>
</feature>
<dbReference type="Pfam" id="PF04760">
    <property type="entry name" value="IF2_N"/>
    <property type="match status" value="2"/>
</dbReference>
<dbReference type="Pfam" id="PF00009">
    <property type="entry name" value="GTP_EFTU"/>
    <property type="match status" value="1"/>
</dbReference>
<evidence type="ECO:0000313" key="12">
    <source>
        <dbReference type="EMBL" id="MCJ2542132.1"/>
    </source>
</evidence>
<dbReference type="EMBL" id="JAFIRA010000006">
    <property type="protein sequence ID" value="MCJ2542132.1"/>
    <property type="molecule type" value="Genomic_DNA"/>
</dbReference>
<dbReference type="Gene3D" id="3.40.50.300">
    <property type="entry name" value="P-loop containing nucleotide triphosphate hydrolases"/>
    <property type="match status" value="1"/>
</dbReference>
<dbReference type="Pfam" id="PF11987">
    <property type="entry name" value="IF-2"/>
    <property type="match status" value="1"/>
</dbReference>
<evidence type="ECO:0000256" key="8">
    <source>
        <dbReference type="HAMAP-Rule" id="MF_00100"/>
    </source>
</evidence>
<dbReference type="Gene3D" id="3.40.50.10050">
    <property type="entry name" value="Translation initiation factor IF- 2, domain 3"/>
    <property type="match status" value="1"/>
</dbReference>
<comment type="caution">
    <text evidence="8">Lacks conserved residue(s) required for the propagation of feature annotation.</text>
</comment>
<reference evidence="12" key="1">
    <citation type="submission" date="2021-02" db="EMBL/GenBank/DDBJ databases">
        <title>The CRISPR/cas machinery reduction and long-range gene transfer in the hot spring cyanobacterium Synechococcus.</title>
        <authorList>
            <person name="Dvorak P."/>
            <person name="Jahodarova E."/>
            <person name="Hasler P."/>
            <person name="Poulickova A."/>
        </authorList>
    </citation>
    <scope>NUCLEOTIDE SEQUENCE</scope>
    <source>
        <strain evidence="12">Rupite</strain>
    </source>
</reference>
<dbReference type="InterPro" id="IPR023115">
    <property type="entry name" value="TIF_IF2_dom3"/>
</dbReference>
<dbReference type="PANTHER" id="PTHR43381:SF5">
    <property type="entry name" value="TR-TYPE G DOMAIN-CONTAINING PROTEIN"/>
    <property type="match status" value="1"/>
</dbReference>
<dbReference type="InterPro" id="IPR000178">
    <property type="entry name" value="TF_IF2_bacterial-like"/>
</dbReference>
<comment type="caution">
    <text evidence="12">The sequence shown here is derived from an EMBL/GenBank/DDBJ whole genome shotgun (WGS) entry which is preliminary data.</text>
</comment>
<dbReference type="InterPro" id="IPR009000">
    <property type="entry name" value="Transl_B-barrel_sf"/>
</dbReference>
<dbReference type="SUPFAM" id="SSF50447">
    <property type="entry name" value="Translation proteins"/>
    <property type="match status" value="2"/>
</dbReference>
<dbReference type="InterPro" id="IPR015760">
    <property type="entry name" value="TIF_IF2"/>
</dbReference>
<dbReference type="Gene3D" id="2.40.30.10">
    <property type="entry name" value="Translation factors"/>
    <property type="match status" value="2"/>
</dbReference>
<feature type="region of interest" description="Disordered" evidence="10">
    <location>
        <begin position="50"/>
        <end position="397"/>
    </location>
</feature>
<feature type="compositionally biased region" description="Pro residues" evidence="10">
    <location>
        <begin position="164"/>
        <end position="181"/>
    </location>
</feature>
<evidence type="ECO:0000256" key="3">
    <source>
        <dbReference type="ARBA" id="ARBA00022540"/>
    </source>
</evidence>
<keyword evidence="8" id="KW-0963">Cytoplasm</keyword>
<keyword evidence="3 8" id="KW-0396">Initiation factor</keyword>
<evidence type="ECO:0000256" key="4">
    <source>
        <dbReference type="ARBA" id="ARBA00022741"/>
    </source>
</evidence>
<dbReference type="InterPro" id="IPR053905">
    <property type="entry name" value="EF-G-like_DII"/>
</dbReference>
<dbReference type="CDD" id="cd01887">
    <property type="entry name" value="IF2_eIF5B"/>
    <property type="match status" value="1"/>
</dbReference>
<protein>
    <recommendedName>
        <fullName evidence="2 8">Translation initiation factor IF-2</fullName>
    </recommendedName>
</protein>
<accession>A0ABT0C8L4</accession>
<evidence type="ECO:0000256" key="9">
    <source>
        <dbReference type="RuleBase" id="RU000644"/>
    </source>
</evidence>
<name>A0ABT0C8L4_THEVL</name>
<feature type="compositionally biased region" description="Basic and acidic residues" evidence="10">
    <location>
        <begin position="121"/>
        <end position="135"/>
    </location>
</feature>
<feature type="binding site" evidence="8">
    <location>
        <begin position="608"/>
        <end position="612"/>
    </location>
    <ligand>
        <name>GTP</name>
        <dbReference type="ChEBI" id="CHEBI:37565"/>
    </ligand>
</feature>
<dbReference type="InterPro" id="IPR027417">
    <property type="entry name" value="P-loop_NTPase"/>
</dbReference>
<dbReference type="RefSeq" id="WP_244349358.1">
    <property type="nucleotide sequence ID" value="NZ_JAFIRA010000006.1"/>
</dbReference>
<feature type="binding site" evidence="8">
    <location>
        <begin position="662"/>
        <end position="665"/>
    </location>
    <ligand>
        <name>GTP</name>
        <dbReference type="ChEBI" id="CHEBI:37565"/>
    </ligand>
</feature>
<dbReference type="InterPro" id="IPR005225">
    <property type="entry name" value="Small_GTP-bd"/>
</dbReference>
<feature type="region of interest" description="Disordered" evidence="10">
    <location>
        <begin position="415"/>
        <end position="463"/>
    </location>
</feature>
<comment type="function">
    <text evidence="7 8 9">One of the essential components for the initiation of protein synthesis. Protects formylmethionyl-tRNA from spontaneous hydrolysis and promotes its binding to the 30S ribosomal subunits. Also involved in the hydrolysis of GTP during the formation of the 70S ribosomal complex.</text>
</comment>
<comment type="subcellular location">
    <subcellularLocation>
        <location evidence="8">Cytoplasm</location>
    </subcellularLocation>
</comment>
<dbReference type="SUPFAM" id="SSF52540">
    <property type="entry name" value="P-loop containing nucleoside triphosphate hydrolases"/>
    <property type="match status" value="1"/>
</dbReference>
<keyword evidence="4 8" id="KW-0547">Nucleotide-binding</keyword>
<dbReference type="Pfam" id="PF22042">
    <property type="entry name" value="EF-G_D2"/>
    <property type="match status" value="1"/>
</dbReference>
<dbReference type="PROSITE" id="PS01176">
    <property type="entry name" value="IF2"/>
    <property type="match status" value="1"/>
</dbReference>
<dbReference type="PANTHER" id="PTHR43381">
    <property type="entry name" value="TRANSLATION INITIATION FACTOR IF-2-RELATED"/>
    <property type="match status" value="1"/>
</dbReference>
<dbReference type="GO" id="GO:0003743">
    <property type="term" value="F:translation initiation factor activity"/>
    <property type="evidence" value="ECO:0007669"/>
    <property type="project" value="UniProtKB-KW"/>
</dbReference>
<dbReference type="InterPro" id="IPR036925">
    <property type="entry name" value="TIF_IF2_dom3_sf"/>
</dbReference>
<dbReference type="NCBIfam" id="TIGR00487">
    <property type="entry name" value="IF-2"/>
    <property type="match status" value="1"/>
</dbReference>
<keyword evidence="6 8" id="KW-0342">GTP-binding</keyword>
<evidence type="ECO:0000256" key="1">
    <source>
        <dbReference type="ARBA" id="ARBA00007733"/>
    </source>
</evidence>
<evidence type="ECO:0000256" key="10">
    <source>
        <dbReference type="SAM" id="MobiDB-lite"/>
    </source>
</evidence>
<dbReference type="PRINTS" id="PR00315">
    <property type="entry name" value="ELONGATNFCT"/>
</dbReference>
<evidence type="ECO:0000256" key="7">
    <source>
        <dbReference type="ARBA" id="ARBA00025162"/>
    </source>
</evidence>
<feature type="domain" description="Tr-type G" evidence="11">
    <location>
        <begin position="549"/>
        <end position="722"/>
    </location>
</feature>